<evidence type="ECO:0000256" key="1">
    <source>
        <dbReference type="SAM" id="MobiDB-lite"/>
    </source>
</evidence>
<evidence type="ECO:0000313" key="2">
    <source>
        <dbReference type="EMBL" id="KDN52247.1"/>
    </source>
</evidence>
<comment type="caution">
    <text evidence="2">The sequence shown here is derived from an EMBL/GenBank/DDBJ whole genome shotgun (WGS) entry which is preliminary data.</text>
</comment>
<dbReference type="HOGENOM" id="CLU_2051290_0_0_1"/>
<dbReference type="InParanoid" id="A0A066WE64"/>
<gene>
    <name evidence="2" type="ORF">K437DRAFT_25429</name>
</gene>
<protein>
    <submittedName>
        <fullName evidence="2">Uncharacterized protein</fullName>
    </submittedName>
</protein>
<dbReference type="RefSeq" id="XP_013245054.1">
    <property type="nucleotide sequence ID" value="XM_013389600.1"/>
</dbReference>
<sequence>MHSLCVAFNRQIECAPLTRPSLHERTHPMGSGEGPFKTRCPRRDREGTAQNGSILKTRLPLKPHCWFYALLLCLAQSYGTSRVVWPIWKEPSSPTLCLPHPHTRSDTLFRWCCDQLIHEK</sequence>
<name>A0A066WE64_TILAU</name>
<dbReference type="Proteomes" id="UP000027361">
    <property type="component" value="Unassembled WGS sequence"/>
</dbReference>
<feature type="region of interest" description="Disordered" evidence="1">
    <location>
        <begin position="23"/>
        <end position="49"/>
    </location>
</feature>
<keyword evidence="3" id="KW-1185">Reference proteome</keyword>
<proteinExistence type="predicted"/>
<accession>A0A066WE64</accession>
<dbReference type="AlphaFoldDB" id="A0A066WE64"/>
<reference evidence="2 3" key="1">
    <citation type="submission" date="2014-05" db="EMBL/GenBank/DDBJ databases">
        <title>Draft genome sequence of a rare smut relative, Tilletiaria anomala UBC 951.</title>
        <authorList>
            <consortium name="DOE Joint Genome Institute"/>
            <person name="Toome M."/>
            <person name="Kuo A."/>
            <person name="Henrissat B."/>
            <person name="Lipzen A."/>
            <person name="Tritt A."/>
            <person name="Yoshinaga Y."/>
            <person name="Zane M."/>
            <person name="Barry K."/>
            <person name="Grigoriev I.V."/>
            <person name="Spatafora J.W."/>
            <person name="Aimea M.C."/>
        </authorList>
    </citation>
    <scope>NUCLEOTIDE SEQUENCE [LARGE SCALE GENOMIC DNA]</scope>
    <source>
        <strain evidence="2 3">UBC 951</strain>
    </source>
</reference>
<organism evidence="2 3">
    <name type="scientific">Tilletiaria anomala (strain ATCC 24038 / CBS 436.72 / UBC 951)</name>
    <dbReference type="NCBI Taxonomy" id="1037660"/>
    <lineage>
        <taxon>Eukaryota</taxon>
        <taxon>Fungi</taxon>
        <taxon>Dikarya</taxon>
        <taxon>Basidiomycota</taxon>
        <taxon>Ustilaginomycotina</taxon>
        <taxon>Exobasidiomycetes</taxon>
        <taxon>Georgefischeriales</taxon>
        <taxon>Tilletiariaceae</taxon>
        <taxon>Tilletiaria</taxon>
    </lineage>
</organism>
<dbReference type="GeneID" id="25263819"/>
<evidence type="ECO:0000313" key="3">
    <source>
        <dbReference type="Proteomes" id="UP000027361"/>
    </source>
</evidence>
<dbReference type="EMBL" id="JMSN01000012">
    <property type="protein sequence ID" value="KDN52247.1"/>
    <property type="molecule type" value="Genomic_DNA"/>
</dbReference>